<accession>A0A1H7I721</accession>
<evidence type="ECO:0000313" key="4">
    <source>
        <dbReference type="Proteomes" id="UP000198953"/>
    </source>
</evidence>
<reference evidence="3 4" key="1">
    <citation type="submission" date="2016-10" db="EMBL/GenBank/DDBJ databases">
        <authorList>
            <person name="de Groot N.N."/>
        </authorList>
    </citation>
    <scope>NUCLEOTIDE SEQUENCE [LARGE SCALE GENOMIC DNA]</scope>
    <source>
        <strain evidence="3 4">DSM 43357</strain>
    </source>
</reference>
<feature type="domain" description="Fibronectin type-III" evidence="2">
    <location>
        <begin position="601"/>
        <end position="698"/>
    </location>
</feature>
<gene>
    <name evidence="3" type="ORF">SAMN05660976_00712</name>
</gene>
<dbReference type="AlphaFoldDB" id="A0A1H7I721"/>
<dbReference type="InterPro" id="IPR013783">
    <property type="entry name" value="Ig-like_fold"/>
</dbReference>
<dbReference type="Gene3D" id="2.60.120.260">
    <property type="entry name" value="Galactose-binding domain-like"/>
    <property type="match status" value="2"/>
</dbReference>
<name>A0A1H7I721_9ACTN</name>
<organism evidence="3 4">
    <name type="scientific">Nonomuraea pusilla</name>
    <dbReference type="NCBI Taxonomy" id="46177"/>
    <lineage>
        <taxon>Bacteria</taxon>
        <taxon>Bacillati</taxon>
        <taxon>Actinomycetota</taxon>
        <taxon>Actinomycetes</taxon>
        <taxon>Streptosporangiales</taxon>
        <taxon>Streptosporangiaceae</taxon>
        <taxon>Nonomuraea</taxon>
    </lineage>
</organism>
<dbReference type="InterPro" id="IPR000421">
    <property type="entry name" value="FA58C"/>
</dbReference>
<dbReference type="Gene3D" id="2.60.40.10">
    <property type="entry name" value="Immunoglobulins"/>
    <property type="match status" value="1"/>
</dbReference>
<dbReference type="InterPro" id="IPR054110">
    <property type="entry name" value="EndoD-like_D2"/>
</dbReference>
<dbReference type="EMBL" id="FOBF01000002">
    <property type="protein sequence ID" value="SEK58363.1"/>
    <property type="molecule type" value="Genomic_DNA"/>
</dbReference>
<dbReference type="PROSITE" id="PS50853">
    <property type="entry name" value="FN3"/>
    <property type="match status" value="1"/>
</dbReference>
<dbReference type="PANTHER" id="PTHR13246">
    <property type="entry name" value="ENDO BETA N-ACETYLGLUCOSAMINIDASE"/>
    <property type="match status" value="1"/>
</dbReference>
<feature type="domain" description="F5/8 type C" evidence="1">
    <location>
        <begin position="694"/>
        <end position="839"/>
    </location>
</feature>
<dbReference type="GO" id="GO:0033925">
    <property type="term" value="F:mannosyl-glycoprotein endo-beta-N-acetylglucosaminidase activity"/>
    <property type="evidence" value="ECO:0007669"/>
    <property type="project" value="InterPro"/>
</dbReference>
<dbReference type="InterPro" id="IPR032979">
    <property type="entry name" value="ENGase"/>
</dbReference>
<evidence type="ECO:0000259" key="2">
    <source>
        <dbReference type="PROSITE" id="PS50853"/>
    </source>
</evidence>
<dbReference type="Pfam" id="PF21910">
    <property type="entry name" value="GH85_C"/>
    <property type="match status" value="1"/>
</dbReference>
<dbReference type="InterPro" id="IPR005201">
    <property type="entry name" value="TIM_ENGase"/>
</dbReference>
<dbReference type="Pfam" id="PF00754">
    <property type="entry name" value="F5_F8_type_C"/>
    <property type="match status" value="1"/>
</dbReference>
<evidence type="ECO:0000259" key="1">
    <source>
        <dbReference type="PROSITE" id="PS50022"/>
    </source>
</evidence>
<dbReference type="Proteomes" id="UP000198953">
    <property type="component" value="Unassembled WGS sequence"/>
</dbReference>
<dbReference type="RefSeq" id="WP_091098225.1">
    <property type="nucleotide sequence ID" value="NZ_FOBF01000002.1"/>
</dbReference>
<sequence length="839" mass="89335">MRRRLLSQLRVPLPHARLLRPTLSRAAVAALAVLAATLATTVASLGPLPARADAGPSPTPAARALASAAGGQPYASYWYPKTILNWDPATDPDARFNRSRVPLRPRTSDPALRANQNARAGEGRIASLVSFAPTSGNPSQGALDAGYYAFTYWQYVDTLVFWGGSAGEGLILAPNPTVIDAAHRNGVKVYGTVFFPPTAYGGQIGWVRDFVLRSGATYPVADKLAEVARYYGFDGWFVNQETAGGDAALATELRSFMKYARSKGQVEFMWYDAMTESGAISWQDALTSANDAFLSDPDRVSDAMFLDFGWGAGALRSSRDLARSLGRDEHDLYAGIDTEANGYNTGVPWEAVFPSGQPHVTSLGIYRPEWTWKSSSGPADFRARDSRFWVGANADPSDTSTTSSWKGLAHYVAESTPVTAKPFVTGFNTGHGDFYNVGGVRVRDGGWNNLSLQDVPPTYRWLVTSSGSRLTPSIDYGDAYEGGSSLRLTGRLDAVNTVRLYQARLPVAADTRLSVVVKTPAAGPTRLKAAVAFTDAPTTFVTFDLGSTGGTGWERRTIDLSAHAGRTIAQLGLQAEGSDDAYDIRVGQLAVHDGPVDGVAAPSGLTVLGAADVSATSKSLRLSWTGSGQVHHYDVYRRNPDGSRTYLGATPNDAYFVPRLDRVGAETSTTVEVEAVGAEYGRSAPATTTVTWDGTPPEGTNLALGRPATASGQCAAEEGPAKAVNGSVTGGTSDKWCATTSAPWLEVDLGSARRITRFTVRHAQAGGEQAAWNTRDFTVQVRSAAGDPWTTAVTVTGNTAAVTDHPVTVTARYVRLAVTRPTQGSDPAARIYEFEAWGS</sequence>
<dbReference type="OrthoDB" id="1089471at2"/>
<dbReference type="Pfam" id="PF03644">
    <property type="entry name" value="Glyco_hydro_85"/>
    <property type="match status" value="1"/>
</dbReference>
<dbReference type="STRING" id="46177.SAMN05660976_00712"/>
<dbReference type="GO" id="GO:0005829">
    <property type="term" value="C:cytosol"/>
    <property type="evidence" value="ECO:0007669"/>
    <property type="project" value="UniProtKB-SubCell"/>
</dbReference>
<dbReference type="InterPro" id="IPR008979">
    <property type="entry name" value="Galactose-bd-like_sf"/>
</dbReference>
<keyword evidence="4" id="KW-1185">Reference proteome</keyword>
<proteinExistence type="predicted"/>
<dbReference type="PROSITE" id="PS50022">
    <property type="entry name" value="FA58C_3"/>
    <property type="match status" value="1"/>
</dbReference>
<dbReference type="PANTHER" id="PTHR13246:SF1">
    <property type="entry name" value="CYTOSOLIC ENDO-BETA-N-ACETYLGLUCOSAMINIDASE"/>
    <property type="match status" value="1"/>
</dbReference>
<evidence type="ECO:0000313" key="3">
    <source>
        <dbReference type="EMBL" id="SEK58363.1"/>
    </source>
</evidence>
<dbReference type="GO" id="GO:0005975">
    <property type="term" value="P:carbohydrate metabolic process"/>
    <property type="evidence" value="ECO:0007669"/>
    <property type="project" value="UniProtKB-ARBA"/>
</dbReference>
<dbReference type="CDD" id="cd06547">
    <property type="entry name" value="GH85_ENGase"/>
    <property type="match status" value="1"/>
</dbReference>
<dbReference type="InterPro" id="IPR003961">
    <property type="entry name" value="FN3_dom"/>
</dbReference>
<protein>
    <submittedName>
        <fullName evidence="3">Mannosyl-glycoprotein endo-beta-N-acetylglucosaminidase</fullName>
    </submittedName>
</protein>
<dbReference type="SUPFAM" id="SSF49785">
    <property type="entry name" value="Galactose-binding domain-like"/>
    <property type="match status" value="1"/>
</dbReference>
<dbReference type="Gene3D" id="3.20.20.80">
    <property type="entry name" value="Glycosidases"/>
    <property type="match status" value="1"/>
</dbReference>